<reference evidence="2" key="1">
    <citation type="journal article" date="2015" name="Nature">
        <title>Complex archaea that bridge the gap between prokaryotes and eukaryotes.</title>
        <authorList>
            <person name="Spang A."/>
            <person name="Saw J.H."/>
            <person name="Jorgensen S.L."/>
            <person name="Zaremba-Niedzwiedzka K."/>
            <person name="Martijn J."/>
            <person name="Lind A.E."/>
            <person name="van Eijk R."/>
            <person name="Schleper C."/>
            <person name="Guy L."/>
            <person name="Ettema T.J."/>
        </authorList>
    </citation>
    <scope>NUCLEOTIDE SEQUENCE</scope>
</reference>
<accession>A0A0F9U070</accession>
<protein>
    <submittedName>
        <fullName evidence="2">Uncharacterized protein</fullName>
    </submittedName>
</protein>
<dbReference type="EMBL" id="LAZR01000146">
    <property type="protein sequence ID" value="KKN86630.1"/>
    <property type="molecule type" value="Genomic_DNA"/>
</dbReference>
<evidence type="ECO:0000256" key="1">
    <source>
        <dbReference type="SAM" id="MobiDB-lite"/>
    </source>
</evidence>
<feature type="region of interest" description="Disordered" evidence="1">
    <location>
        <begin position="1"/>
        <end position="27"/>
    </location>
</feature>
<organism evidence="2">
    <name type="scientific">marine sediment metagenome</name>
    <dbReference type="NCBI Taxonomy" id="412755"/>
    <lineage>
        <taxon>unclassified sequences</taxon>
        <taxon>metagenomes</taxon>
        <taxon>ecological metagenomes</taxon>
    </lineage>
</organism>
<sequence length="160" mass="19766">MSEQEQETVKKKKKLTPEQKKERNMRRKLMRKAAKRYTVKIDPKLLNEIFRDAWINPDEMKIVQWERLIFNLLVKAKRNTPHRPGDQRCKYARTKEAFDLAYRIKIHFESKYMFRISGLSDYDRYDSWMERFFMLLYTQYNRDVTASKKGWFILEKKWKP</sequence>
<name>A0A0F9U070_9ZZZZ</name>
<evidence type="ECO:0000313" key="2">
    <source>
        <dbReference type="EMBL" id="KKN86630.1"/>
    </source>
</evidence>
<proteinExistence type="predicted"/>
<comment type="caution">
    <text evidence="2">The sequence shown here is derived from an EMBL/GenBank/DDBJ whole genome shotgun (WGS) entry which is preliminary data.</text>
</comment>
<dbReference type="AlphaFoldDB" id="A0A0F9U070"/>
<gene>
    <name evidence="2" type="ORF">LCGC14_0268070</name>
</gene>